<dbReference type="EMBL" id="AMQM01008714">
    <property type="status" value="NOT_ANNOTATED_CDS"/>
    <property type="molecule type" value="Genomic_DNA"/>
</dbReference>
<dbReference type="EnsemblMetazoa" id="HelroT183329">
    <property type="protein sequence ID" value="HelroP183329"/>
    <property type="gene ID" value="HelroG183329"/>
</dbReference>
<accession>T1FJG8</accession>
<dbReference type="InterPro" id="IPR013783">
    <property type="entry name" value="Ig-like_fold"/>
</dbReference>
<reference evidence="4" key="1">
    <citation type="submission" date="2012-12" db="EMBL/GenBank/DDBJ databases">
        <authorList>
            <person name="Hellsten U."/>
            <person name="Grimwood J."/>
            <person name="Chapman J.A."/>
            <person name="Shapiro H."/>
            <person name="Aerts A."/>
            <person name="Otillar R.P."/>
            <person name="Terry A.Y."/>
            <person name="Boore J.L."/>
            <person name="Simakov O."/>
            <person name="Marletaz F."/>
            <person name="Cho S.-J."/>
            <person name="Edsinger-Gonzales E."/>
            <person name="Havlak P."/>
            <person name="Kuo D.-H."/>
            <person name="Larsson T."/>
            <person name="Lv J."/>
            <person name="Arendt D."/>
            <person name="Savage R."/>
            <person name="Osoegawa K."/>
            <person name="de Jong P."/>
            <person name="Lindberg D.R."/>
            <person name="Seaver E.C."/>
            <person name="Weisblat D.A."/>
            <person name="Putnam N.H."/>
            <person name="Grigoriev I.V."/>
            <person name="Rokhsar D.S."/>
        </authorList>
    </citation>
    <scope>NUCLEOTIDE SEQUENCE</scope>
</reference>
<dbReference type="RefSeq" id="XP_009010606.1">
    <property type="nucleotide sequence ID" value="XM_009012358.1"/>
</dbReference>
<dbReference type="KEGG" id="hro:HELRODRAFT_183329"/>
<protein>
    <recommendedName>
        <fullName evidence="5">Ig-like domain-containing protein</fullName>
    </recommendedName>
</protein>
<sequence length="449" mass="50799">MRNTLLIHLIIINMECTTPATTTDSRRSSTCRSHTSPPCLLECFLSSSCELRNCKLNISSDAAFKSSSSSSSFSLTSYVFDSVCVQSLRPFFFQNREMRKLVFINCDLEEKPDVHLLGGLRRLDSLEIRGTPTLDVLWQNDEFVRSLLKLVLANLTLDVNGLEEEAKSLGIMFQNFTSLQHLTVYGSPKNIFFFKHVKCKQLTFVTSQYKSIEAYLNEPNLQDNLTLPHFTNGTNLRLNVEELNKFVNMTLLTVSSSSTSPPEPITIKKHVRKTKLSSFQVVIANNSHIDKRETQPKDNTLKSKNERNVQTGADEKMNYDDDDQPVYDTRVFPYINCLFVLLLKNNSIVVKCQATADPPADIYITFPDNQSLLQPRSHGKKTITVTHVESIERDKPVSGKYECQAINNDGKSEVLEKCAIDAVVKKGLPARSQKDFHLEFSSRIFSTSL</sequence>
<evidence type="ECO:0000256" key="1">
    <source>
        <dbReference type="SAM" id="SignalP"/>
    </source>
</evidence>
<keyword evidence="1" id="KW-0732">Signal</keyword>
<dbReference type="SUPFAM" id="SSF48726">
    <property type="entry name" value="Immunoglobulin"/>
    <property type="match status" value="1"/>
</dbReference>
<dbReference type="InterPro" id="IPR036179">
    <property type="entry name" value="Ig-like_dom_sf"/>
</dbReference>
<dbReference type="AlphaFoldDB" id="T1FJG8"/>
<reference evidence="2 4" key="2">
    <citation type="journal article" date="2013" name="Nature">
        <title>Insights into bilaterian evolution from three spiralian genomes.</title>
        <authorList>
            <person name="Simakov O."/>
            <person name="Marletaz F."/>
            <person name="Cho S.J."/>
            <person name="Edsinger-Gonzales E."/>
            <person name="Havlak P."/>
            <person name="Hellsten U."/>
            <person name="Kuo D.H."/>
            <person name="Larsson T."/>
            <person name="Lv J."/>
            <person name="Arendt D."/>
            <person name="Savage R."/>
            <person name="Osoegawa K."/>
            <person name="de Jong P."/>
            <person name="Grimwood J."/>
            <person name="Chapman J.A."/>
            <person name="Shapiro H."/>
            <person name="Aerts A."/>
            <person name="Otillar R.P."/>
            <person name="Terry A.Y."/>
            <person name="Boore J.L."/>
            <person name="Grigoriev I.V."/>
            <person name="Lindberg D.R."/>
            <person name="Seaver E.C."/>
            <person name="Weisblat D.A."/>
            <person name="Putnam N.H."/>
            <person name="Rokhsar D.S."/>
        </authorList>
    </citation>
    <scope>NUCLEOTIDE SEQUENCE</scope>
</reference>
<dbReference type="Proteomes" id="UP000015101">
    <property type="component" value="Unassembled WGS sequence"/>
</dbReference>
<proteinExistence type="predicted"/>
<reference evidence="3" key="3">
    <citation type="submission" date="2015-06" db="UniProtKB">
        <authorList>
            <consortium name="EnsemblMetazoa"/>
        </authorList>
    </citation>
    <scope>IDENTIFICATION</scope>
</reference>
<evidence type="ECO:0000313" key="2">
    <source>
        <dbReference type="EMBL" id="ESO11316.1"/>
    </source>
</evidence>
<evidence type="ECO:0000313" key="3">
    <source>
        <dbReference type="EnsemblMetazoa" id="HelroP183329"/>
    </source>
</evidence>
<dbReference type="CTD" id="20208967"/>
<evidence type="ECO:0000313" key="4">
    <source>
        <dbReference type="Proteomes" id="UP000015101"/>
    </source>
</evidence>
<dbReference type="EMBL" id="KB095830">
    <property type="protein sequence ID" value="ESO11316.1"/>
    <property type="molecule type" value="Genomic_DNA"/>
</dbReference>
<organism evidence="3 4">
    <name type="scientific">Helobdella robusta</name>
    <name type="common">Californian leech</name>
    <dbReference type="NCBI Taxonomy" id="6412"/>
    <lineage>
        <taxon>Eukaryota</taxon>
        <taxon>Metazoa</taxon>
        <taxon>Spiralia</taxon>
        <taxon>Lophotrochozoa</taxon>
        <taxon>Annelida</taxon>
        <taxon>Clitellata</taxon>
        <taxon>Hirudinea</taxon>
        <taxon>Rhynchobdellida</taxon>
        <taxon>Glossiphoniidae</taxon>
        <taxon>Helobdella</taxon>
    </lineage>
</organism>
<dbReference type="HOGENOM" id="CLU_610128_0_0_1"/>
<dbReference type="InParanoid" id="T1FJG8"/>
<evidence type="ECO:0008006" key="5">
    <source>
        <dbReference type="Google" id="ProtNLM"/>
    </source>
</evidence>
<gene>
    <name evidence="3" type="primary">20208967</name>
    <name evidence="2" type="ORF">HELRODRAFT_183329</name>
</gene>
<feature type="chain" id="PRO_5010980803" description="Ig-like domain-containing protein" evidence="1">
    <location>
        <begin position="23"/>
        <end position="449"/>
    </location>
</feature>
<keyword evidence="4" id="KW-1185">Reference proteome</keyword>
<dbReference type="GeneID" id="20208967"/>
<dbReference type="Gene3D" id="2.60.40.10">
    <property type="entry name" value="Immunoglobulins"/>
    <property type="match status" value="1"/>
</dbReference>
<name>T1FJG8_HELRO</name>
<feature type="signal peptide" evidence="1">
    <location>
        <begin position="1"/>
        <end position="22"/>
    </location>
</feature>